<proteinExistence type="predicted"/>
<organism evidence="1 2">
    <name type="scientific">Candidatus Muproteobacteria bacterium RBG_16_65_34</name>
    <dbReference type="NCBI Taxonomy" id="1817760"/>
    <lineage>
        <taxon>Bacteria</taxon>
        <taxon>Pseudomonadati</taxon>
        <taxon>Pseudomonadota</taxon>
        <taxon>Candidatus Muproteobacteria</taxon>
    </lineage>
</organism>
<evidence type="ECO:0008006" key="3">
    <source>
        <dbReference type="Google" id="ProtNLM"/>
    </source>
</evidence>
<comment type="caution">
    <text evidence="1">The sequence shown here is derived from an EMBL/GenBank/DDBJ whole genome shotgun (WGS) entry which is preliminary data.</text>
</comment>
<evidence type="ECO:0000313" key="2">
    <source>
        <dbReference type="Proteomes" id="UP000178885"/>
    </source>
</evidence>
<sequence length="242" mass="27694">MTQILDWTRLSDDPNNSEAKRLVRRRLLAVRQIHMNMDLSQYVLDAAKGKRVLDIGVAAHAARYIDDPGWRHGKIHAVATRCVGVDILESLVRDLQTKGYDVRCVDATSEADLGERFDVVFIGDVIEHVDNPAALLRFGTRHLAPGGRLLVATPNPFSRKFYRRFRRDGVVMINLDHVAWFSQTMALELGRRAGLALHAYHLVKPIAPWKQPLKRLAWRYRAPEYTFPDFLFEYRIPQPDAG</sequence>
<reference evidence="1 2" key="1">
    <citation type="journal article" date="2016" name="Nat. Commun.">
        <title>Thousands of microbial genomes shed light on interconnected biogeochemical processes in an aquifer system.</title>
        <authorList>
            <person name="Anantharaman K."/>
            <person name="Brown C.T."/>
            <person name="Hug L.A."/>
            <person name="Sharon I."/>
            <person name="Castelle C.J."/>
            <person name="Probst A.J."/>
            <person name="Thomas B.C."/>
            <person name="Singh A."/>
            <person name="Wilkins M.J."/>
            <person name="Karaoz U."/>
            <person name="Brodie E.L."/>
            <person name="Williams K.H."/>
            <person name="Hubbard S.S."/>
            <person name="Banfield J.F."/>
        </authorList>
    </citation>
    <scope>NUCLEOTIDE SEQUENCE [LARGE SCALE GENOMIC DNA]</scope>
</reference>
<gene>
    <name evidence="1" type="ORF">A2151_06140</name>
</gene>
<dbReference type="AlphaFoldDB" id="A0A1F6TNR8"/>
<dbReference type="Pfam" id="PF13489">
    <property type="entry name" value="Methyltransf_23"/>
    <property type="match status" value="1"/>
</dbReference>
<name>A0A1F6TNR8_9PROT</name>
<dbReference type="Gene3D" id="3.40.50.150">
    <property type="entry name" value="Vaccinia Virus protein VP39"/>
    <property type="match status" value="1"/>
</dbReference>
<dbReference type="EMBL" id="MFSU01000076">
    <property type="protein sequence ID" value="OGI46706.1"/>
    <property type="molecule type" value="Genomic_DNA"/>
</dbReference>
<dbReference type="InterPro" id="IPR029063">
    <property type="entry name" value="SAM-dependent_MTases_sf"/>
</dbReference>
<evidence type="ECO:0000313" key="1">
    <source>
        <dbReference type="EMBL" id="OGI46706.1"/>
    </source>
</evidence>
<dbReference type="SUPFAM" id="SSF53335">
    <property type="entry name" value="S-adenosyl-L-methionine-dependent methyltransferases"/>
    <property type="match status" value="1"/>
</dbReference>
<accession>A0A1F6TNR8</accession>
<dbReference type="STRING" id="1817760.A2151_06140"/>
<protein>
    <recommendedName>
        <fullName evidence="3">Methyltransferase type 11 domain-containing protein</fullName>
    </recommendedName>
</protein>
<dbReference type="Proteomes" id="UP000178885">
    <property type="component" value="Unassembled WGS sequence"/>
</dbReference>
<dbReference type="CDD" id="cd02440">
    <property type="entry name" value="AdoMet_MTases"/>
    <property type="match status" value="1"/>
</dbReference>